<evidence type="ECO:0000256" key="1">
    <source>
        <dbReference type="ARBA" id="ARBA00004651"/>
    </source>
</evidence>
<keyword evidence="3" id="KW-1003">Cell membrane</keyword>
<keyword evidence="4 7" id="KW-0812">Transmembrane</keyword>
<reference evidence="9 10" key="1">
    <citation type="submission" date="2018-12" db="EMBL/GenBank/DDBJ databases">
        <title>Rubrispira sanarue gen. nov., sp., nov., a member of the order Silvanigrellales, isolated from a brackish lake in Hamamatsu Japan.</title>
        <authorList>
            <person name="Maejima Y."/>
            <person name="Iino T."/>
            <person name="Muraguchi Y."/>
            <person name="Fukuda K."/>
            <person name="Nojiri H."/>
            <person name="Ohkuma M."/>
            <person name="Moriuchi R."/>
            <person name="Dohra H."/>
            <person name="Kimbara K."/>
            <person name="Shintani M."/>
        </authorList>
    </citation>
    <scope>NUCLEOTIDE SEQUENCE [LARGE SCALE GENOMIC DNA]</scope>
    <source>
        <strain evidence="9 10">RF1110005</strain>
    </source>
</reference>
<comment type="similarity">
    <text evidence="2">Belongs to the UPF0126 family.</text>
</comment>
<keyword evidence="10" id="KW-1185">Reference proteome</keyword>
<evidence type="ECO:0000256" key="5">
    <source>
        <dbReference type="ARBA" id="ARBA00022989"/>
    </source>
</evidence>
<dbReference type="RefSeq" id="WP_130607259.1">
    <property type="nucleotide sequence ID" value="NZ_AP019368.1"/>
</dbReference>
<feature type="domain" description="Glycine transporter" evidence="8">
    <location>
        <begin position="91"/>
        <end position="164"/>
    </location>
</feature>
<dbReference type="Proteomes" id="UP000291236">
    <property type="component" value="Chromosome"/>
</dbReference>
<dbReference type="PANTHER" id="PTHR30506">
    <property type="entry name" value="INNER MEMBRANE PROTEIN"/>
    <property type="match status" value="1"/>
</dbReference>
<keyword evidence="5 7" id="KW-1133">Transmembrane helix</keyword>
<organism evidence="9 10">
    <name type="scientific">Fluviispira sanaruensis</name>
    <dbReference type="NCBI Taxonomy" id="2493639"/>
    <lineage>
        <taxon>Bacteria</taxon>
        <taxon>Pseudomonadati</taxon>
        <taxon>Bdellovibrionota</taxon>
        <taxon>Oligoflexia</taxon>
        <taxon>Silvanigrellales</taxon>
        <taxon>Silvanigrellaceae</taxon>
        <taxon>Fluviispira</taxon>
    </lineage>
</organism>
<evidence type="ECO:0000259" key="8">
    <source>
        <dbReference type="Pfam" id="PF03458"/>
    </source>
</evidence>
<name>A0A4P2VIQ7_FLUSA</name>
<feature type="transmembrane region" description="Helical" evidence="7">
    <location>
        <begin position="113"/>
        <end position="131"/>
    </location>
</feature>
<dbReference type="OrthoDB" id="9791874at2"/>
<accession>A0A4P2VIQ7</accession>
<dbReference type="Pfam" id="PF03458">
    <property type="entry name" value="Gly_transporter"/>
    <property type="match status" value="2"/>
</dbReference>
<sequence>MLLAILDYSGSFAFCVSGASIAASRRMDLFGIFVMTVIAGFGGGCLRDVLIGKTPPTVFNTPAYWIIALSATFLVYFFNIQNKYVEKIIVLFDAIGLAFFTVVGVKVGIQTGLSNYQCVLMGVITACFGGITRDVIINRVPYVFQNEIYGGFALLGGILYFALRNYMSEGIPDLIVIPLIFSMRMISVWKNWHLPRAGEVSIRKRKFPMTRKPTSRPNS</sequence>
<keyword evidence="6 7" id="KW-0472">Membrane</keyword>
<evidence type="ECO:0000256" key="7">
    <source>
        <dbReference type="SAM" id="Phobius"/>
    </source>
</evidence>
<evidence type="ECO:0000256" key="6">
    <source>
        <dbReference type="ARBA" id="ARBA00023136"/>
    </source>
</evidence>
<evidence type="ECO:0000256" key="2">
    <source>
        <dbReference type="ARBA" id="ARBA00008193"/>
    </source>
</evidence>
<feature type="transmembrane region" description="Helical" evidence="7">
    <location>
        <begin position="6"/>
        <end position="23"/>
    </location>
</feature>
<dbReference type="InterPro" id="IPR005115">
    <property type="entry name" value="Gly_transporter"/>
</dbReference>
<proteinExistence type="inferred from homology"/>
<comment type="subcellular location">
    <subcellularLocation>
        <location evidence="1">Cell membrane</location>
        <topology evidence="1">Multi-pass membrane protein</topology>
    </subcellularLocation>
</comment>
<dbReference type="AlphaFoldDB" id="A0A4P2VIQ7"/>
<dbReference type="GO" id="GO:0005886">
    <property type="term" value="C:plasma membrane"/>
    <property type="evidence" value="ECO:0007669"/>
    <property type="project" value="UniProtKB-SubCell"/>
</dbReference>
<feature type="transmembrane region" description="Helical" evidence="7">
    <location>
        <begin position="143"/>
        <end position="163"/>
    </location>
</feature>
<protein>
    <recommendedName>
        <fullName evidence="8">Glycine transporter domain-containing protein</fullName>
    </recommendedName>
</protein>
<dbReference type="PANTHER" id="PTHR30506:SF3">
    <property type="entry name" value="UPF0126 INNER MEMBRANE PROTEIN YADS-RELATED"/>
    <property type="match status" value="1"/>
</dbReference>
<feature type="transmembrane region" description="Helical" evidence="7">
    <location>
        <begin position="30"/>
        <end position="51"/>
    </location>
</feature>
<evidence type="ECO:0000256" key="4">
    <source>
        <dbReference type="ARBA" id="ARBA00022692"/>
    </source>
</evidence>
<dbReference type="EMBL" id="AP019368">
    <property type="protein sequence ID" value="BBH52611.1"/>
    <property type="molecule type" value="Genomic_DNA"/>
</dbReference>
<evidence type="ECO:0000313" key="9">
    <source>
        <dbReference type="EMBL" id="BBH52611.1"/>
    </source>
</evidence>
<dbReference type="KEGG" id="sbf:JCM31447_10520"/>
<feature type="transmembrane region" description="Helical" evidence="7">
    <location>
        <begin position="63"/>
        <end position="81"/>
    </location>
</feature>
<evidence type="ECO:0000256" key="3">
    <source>
        <dbReference type="ARBA" id="ARBA00022475"/>
    </source>
</evidence>
<gene>
    <name evidence="9" type="ORF">JCM31447_10520</name>
</gene>
<feature type="domain" description="Glycine transporter" evidence="8">
    <location>
        <begin position="5"/>
        <end position="78"/>
    </location>
</feature>
<evidence type="ECO:0000313" key="10">
    <source>
        <dbReference type="Proteomes" id="UP000291236"/>
    </source>
</evidence>
<feature type="transmembrane region" description="Helical" evidence="7">
    <location>
        <begin position="88"/>
        <end position="107"/>
    </location>
</feature>